<dbReference type="SUPFAM" id="SSF47005">
    <property type="entry name" value="Peripheral subunit-binding domain of 2-oxo acid dehydrogenase complex"/>
    <property type="match status" value="1"/>
</dbReference>
<feature type="region of interest" description="Disordered" evidence="5">
    <location>
        <begin position="41"/>
        <end position="82"/>
    </location>
</feature>
<evidence type="ECO:0000256" key="2">
    <source>
        <dbReference type="ARBA" id="ARBA00007317"/>
    </source>
</evidence>
<dbReference type="AlphaFoldDB" id="A0A6J6IDM6"/>
<organism evidence="7">
    <name type="scientific">freshwater metagenome</name>
    <dbReference type="NCBI Taxonomy" id="449393"/>
    <lineage>
        <taxon>unclassified sequences</taxon>
        <taxon>metagenomes</taxon>
        <taxon>ecological metagenomes</taxon>
    </lineage>
</organism>
<reference evidence="7" key="1">
    <citation type="submission" date="2020-05" db="EMBL/GenBank/DDBJ databases">
        <authorList>
            <person name="Chiriac C."/>
            <person name="Salcher M."/>
            <person name="Ghai R."/>
            <person name="Kavagutti S V."/>
        </authorList>
    </citation>
    <scope>NUCLEOTIDE SEQUENCE</scope>
</reference>
<dbReference type="Gene3D" id="3.30.559.10">
    <property type="entry name" value="Chloramphenicol acetyltransferase-like domain"/>
    <property type="match status" value="1"/>
</dbReference>
<sequence length="311" mass="33576">MSPIVRRLIADYGLDASRIAGTGPDGRITRSDVEAAIRSGVASSSTRTAPASVPVAASATTGGQRRATPTPRSGTGDTVEPLNNIRRRTGEHMVMSKQVSPHAYTIVEVDYENVERVRRAHRDEFRATEGFGLNYLPFISRAVIDALRNYPHMNASVGDGELIVHNYVNLAIAVDLDFTGLLAPVIHEADDKRLRAIARDINDLAGRARSKQLSADDISGGTFTLSNSGSFGSHLVLPIINQPQVAIISTDGVHRKPVVVNGADGSESIAIHSVGMLAMSWDHRAFDGAYAAAFLRDVKEIIETRDWEAEL</sequence>
<dbReference type="Pfam" id="PF02817">
    <property type="entry name" value="E3_binding"/>
    <property type="match status" value="1"/>
</dbReference>
<accession>A0A6J6IDM6</accession>
<comment type="similarity">
    <text evidence="2">Belongs to the 2-oxoacid dehydrogenase family.</text>
</comment>
<dbReference type="Pfam" id="PF00198">
    <property type="entry name" value="2-oxoacid_dh"/>
    <property type="match status" value="1"/>
</dbReference>
<dbReference type="InterPro" id="IPR004167">
    <property type="entry name" value="PSBD"/>
</dbReference>
<evidence type="ECO:0000256" key="3">
    <source>
        <dbReference type="ARBA" id="ARBA00022679"/>
    </source>
</evidence>
<feature type="domain" description="Peripheral subunit-binding (PSBD)" evidence="6">
    <location>
        <begin position="1"/>
        <end position="37"/>
    </location>
</feature>
<dbReference type="InterPro" id="IPR036625">
    <property type="entry name" value="E3-bd_dom_sf"/>
</dbReference>
<dbReference type="SUPFAM" id="SSF52777">
    <property type="entry name" value="CoA-dependent acyltransferases"/>
    <property type="match status" value="1"/>
</dbReference>
<dbReference type="GO" id="GO:0031405">
    <property type="term" value="F:lipoic acid binding"/>
    <property type="evidence" value="ECO:0007669"/>
    <property type="project" value="TreeGrafter"/>
</dbReference>
<dbReference type="EMBL" id="CAEZUO010000182">
    <property type="protein sequence ID" value="CAB4622255.1"/>
    <property type="molecule type" value="Genomic_DNA"/>
</dbReference>
<dbReference type="GO" id="GO:0005737">
    <property type="term" value="C:cytoplasm"/>
    <property type="evidence" value="ECO:0007669"/>
    <property type="project" value="TreeGrafter"/>
</dbReference>
<evidence type="ECO:0000256" key="4">
    <source>
        <dbReference type="ARBA" id="ARBA00023315"/>
    </source>
</evidence>
<dbReference type="GO" id="GO:0016407">
    <property type="term" value="F:acetyltransferase activity"/>
    <property type="evidence" value="ECO:0007669"/>
    <property type="project" value="TreeGrafter"/>
</dbReference>
<dbReference type="PROSITE" id="PS51826">
    <property type="entry name" value="PSBD"/>
    <property type="match status" value="1"/>
</dbReference>
<evidence type="ECO:0000256" key="1">
    <source>
        <dbReference type="ARBA" id="ARBA00001938"/>
    </source>
</evidence>
<proteinExistence type="inferred from homology"/>
<keyword evidence="3" id="KW-0808">Transferase</keyword>
<name>A0A6J6IDM6_9ZZZZ</name>
<dbReference type="InterPro" id="IPR050743">
    <property type="entry name" value="2-oxoacid_DH_E2_comp"/>
</dbReference>
<evidence type="ECO:0000313" key="7">
    <source>
        <dbReference type="EMBL" id="CAB4622255.1"/>
    </source>
</evidence>
<keyword evidence="4" id="KW-0012">Acyltransferase</keyword>
<comment type="cofactor">
    <cofactor evidence="1">
        <name>(R)-lipoate</name>
        <dbReference type="ChEBI" id="CHEBI:83088"/>
    </cofactor>
</comment>
<feature type="compositionally biased region" description="Low complexity" evidence="5">
    <location>
        <begin position="48"/>
        <end position="61"/>
    </location>
</feature>
<evidence type="ECO:0000259" key="6">
    <source>
        <dbReference type="PROSITE" id="PS51826"/>
    </source>
</evidence>
<protein>
    <submittedName>
        <fullName evidence="7">Unannotated protein</fullName>
    </submittedName>
</protein>
<dbReference type="Gene3D" id="4.10.320.10">
    <property type="entry name" value="E3-binding domain"/>
    <property type="match status" value="1"/>
</dbReference>
<dbReference type="PANTHER" id="PTHR43178">
    <property type="entry name" value="DIHYDROLIPOAMIDE ACETYLTRANSFERASE COMPONENT OF PYRUVATE DEHYDROGENASE COMPLEX"/>
    <property type="match status" value="1"/>
</dbReference>
<dbReference type="PANTHER" id="PTHR43178:SF5">
    <property type="entry name" value="LIPOAMIDE ACYLTRANSFERASE COMPONENT OF BRANCHED-CHAIN ALPHA-KETO ACID DEHYDROGENASE COMPLEX, MITOCHONDRIAL"/>
    <property type="match status" value="1"/>
</dbReference>
<gene>
    <name evidence="7" type="ORF">UFOPK1827_02069</name>
</gene>
<dbReference type="InterPro" id="IPR023213">
    <property type="entry name" value="CAT-like_dom_sf"/>
</dbReference>
<dbReference type="InterPro" id="IPR001078">
    <property type="entry name" value="2-oxoacid_DH_actylTfrase"/>
</dbReference>
<evidence type="ECO:0000256" key="5">
    <source>
        <dbReference type="SAM" id="MobiDB-lite"/>
    </source>
</evidence>